<comment type="caution">
    <text evidence="2">The sequence shown here is derived from an EMBL/GenBank/DDBJ whole genome shotgun (WGS) entry which is preliminary data.</text>
</comment>
<reference evidence="2" key="1">
    <citation type="journal article" date="2023" name="Genome Biol. Evol.">
        <title>Long-read-based Genome Assembly of Drosophila gunungcola Reveals Fewer Chemosensory Genes in Flower-breeding Species.</title>
        <authorList>
            <person name="Negi A."/>
            <person name="Liao B.Y."/>
            <person name="Yeh S.D."/>
        </authorList>
    </citation>
    <scope>NUCLEOTIDE SEQUENCE</scope>
    <source>
        <strain evidence="2">Sukarami</strain>
    </source>
</reference>
<feature type="chain" id="PRO_5040498247" evidence="1">
    <location>
        <begin position="20"/>
        <end position="126"/>
    </location>
</feature>
<dbReference type="AlphaFoldDB" id="A0A9P9YUL0"/>
<dbReference type="EMBL" id="JAMKOV010000002">
    <property type="protein sequence ID" value="KAI8043362.1"/>
    <property type="molecule type" value="Genomic_DNA"/>
</dbReference>
<keyword evidence="3" id="KW-1185">Reference proteome</keyword>
<evidence type="ECO:0000313" key="3">
    <source>
        <dbReference type="Proteomes" id="UP001059596"/>
    </source>
</evidence>
<dbReference type="Proteomes" id="UP001059596">
    <property type="component" value="Unassembled WGS sequence"/>
</dbReference>
<evidence type="ECO:0000256" key="1">
    <source>
        <dbReference type="SAM" id="SignalP"/>
    </source>
</evidence>
<dbReference type="InterPro" id="IPR006170">
    <property type="entry name" value="PBP/GOBP"/>
</dbReference>
<evidence type="ECO:0000313" key="2">
    <source>
        <dbReference type="EMBL" id="KAI8043362.1"/>
    </source>
</evidence>
<accession>A0A9P9YUL0</accession>
<dbReference type="GO" id="GO:0005549">
    <property type="term" value="F:odorant binding"/>
    <property type="evidence" value="ECO:0007669"/>
    <property type="project" value="InterPro"/>
</dbReference>
<protein>
    <submittedName>
        <fullName evidence="2">Uncharacterized protein</fullName>
    </submittedName>
</protein>
<keyword evidence="1" id="KW-0732">Signal</keyword>
<gene>
    <name evidence="2" type="ORF">M5D96_004691</name>
</gene>
<dbReference type="InterPro" id="IPR036728">
    <property type="entry name" value="PBP_GOBP_sf"/>
</dbReference>
<dbReference type="CDD" id="cd23992">
    <property type="entry name" value="PBP_GOBP"/>
    <property type="match status" value="1"/>
</dbReference>
<dbReference type="OrthoDB" id="7860313at2759"/>
<feature type="signal peptide" evidence="1">
    <location>
        <begin position="1"/>
        <end position="19"/>
    </location>
</feature>
<organism evidence="2 3">
    <name type="scientific">Drosophila gunungcola</name>
    <name type="common">fruit fly</name>
    <dbReference type="NCBI Taxonomy" id="103775"/>
    <lineage>
        <taxon>Eukaryota</taxon>
        <taxon>Metazoa</taxon>
        <taxon>Ecdysozoa</taxon>
        <taxon>Arthropoda</taxon>
        <taxon>Hexapoda</taxon>
        <taxon>Insecta</taxon>
        <taxon>Pterygota</taxon>
        <taxon>Neoptera</taxon>
        <taxon>Endopterygota</taxon>
        <taxon>Diptera</taxon>
        <taxon>Brachycera</taxon>
        <taxon>Muscomorpha</taxon>
        <taxon>Ephydroidea</taxon>
        <taxon>Drosophilidae</taxon>
        <taxon>Drosophila</taxon>
        <taxon>Sophophora</taxon>
    </lineage>
</organism>
<name>A0A9P9YUL0_9MUSC</name>
<dbReference type="Gene3D" id="1.10.238.20">
    <property type="entry name" value="Pheromone/general odorant binding protein domain"/>
    <property type="match status" value="1"/>
</dbReference>
<sequence length="126" mass="14298">MNVLLISISLIVIFALATSMTPPPLPNPTDEPKAAIDCAKEHKIPMKEAAGILMGRNIKRKTQNVKCFVHCYFKKFKAMDKEKEKLDKVKNNCDSIKNNDKCVESFQKLKCFHKSAHKKLIPLSLQ</sequence>
<dbReference type="SUPFAM" id="SSF47565">
    <property type="entry name" value="Insect pheromone/odorant-binding proteins"/>
    <property type="match status" value="1"/>
</dbReference>
<dbReference type="Pfam" id="PF01395">
    <property type="entry name" value="PBP_GOBP"/>
    <property type="match status" value="1"/>
</dbReference>
<proteinExistence type="predicted"/>